<dbReference type="Proteomes" id="UP000028725">
    <property type="component" value="Unassembled WGS sequence"/>
</dbReference>
<feature type="compositionally biased region" description="Pro residues" evidence="2">
    <location>
        <begin position="1025"/>
        <end position="1037"/>
    </location>
</feature>
<protein>
    <submittedName>
        <fullName evidence="3">Uncharacterized protein</fullName>
    </submittedName>
</protein>
<organism evidence="3 4">
    <name type="scientific">Hyalangium minutum</name>
    <dbReference type="NCBI Taxonomy" id="394096"/>
    <lineage>
        <taxon>Bacteria</taxon>
        <taxon>Pseudomonadati</taxon>
        <taxon>Myxococcota</taxon>
        <taxon>Myxococcia</taxon>
        <taxon>Myxococcales</taxon>
        <taxon>Cystobacterineae</taxon>
        <taxon>Archangiaceae</taxon>
        <taxon>Hyalangium</taxon>
    </lineage>
</organism>
<feature type="coiled-coil region" evidence="1">
    <location>
        <begin position="687"/>
        <end position="741"/>
    </location>
</feature>
<keyword evidence="4" id="KW-1185">Reference proteome</keyword>
<evidence type="ECO:0000313" key="3">
    <source>
        <dbReference type="EMBL" id="KFE70254.1"/>
    </source>
</evidence>
<sequence>MRSIGREKELERVLAQIARRVDAQGNRITSPAATSMGSQVHISVEAPPRGGLSLFLEDAKETLAQRPGLYPVLVTVQDSSRPQDALRLALEEIARAAGVPHPSDTTNLSLFQLCEQLWESQKRVAVLMLDVTQALEQLHGNESLRQKASSNALLQRLRILVNDMEDKQPTLAAIVGWRNDFRERSIEWKAQDVEMRYYPHITLWPDFKQEDAWPLFESILRAQGYTNIDGHYPGFCRTGLTVGDILEELKQTGAHRVDGPLLLSTLNRKKPLEQDVATVPSDLLVALCLQDARIGPSHPLHEKISSPAVKPFVNPERTEQDEVVYVANEDLYRAAHVLPNRFLISTVRDYQRRFEDRDPEFALELLAGLPPALTGVAAPEVPQKLGGYAKIAFNLPSDLVPPGLKEMRVTAYCTLASEISNDLKTDLIAQLNATESTPLSRATQCVLVLHSEAGQDSQLHAAVLSSPRPDWRILQLKKGRLTKDEAAALCTIDIKAEQATELAFKKVDPSRQSKDLSTYLQRQIRTRFNSLLGKYPALDSQAFDGQHLPRLMVESHTFVDLATSGDDVSETAIKVLENLQVVERKTRKELCWAFEKDMLLKNLLDRASHAAGNLSEEMSRLYTFDPRNWPSIAAALATAYSDFLEPQGSTLREKPPQNSLTQRVRIAFTRLDPLLQELRDLSAQGKAVTLEHEREELDSQLTSAQNISSIELICEETLALVEKGKRAVEETQERRDQLVTQLQSDYNELERRAPDPSLSNMRSELSKKAKQILARQPPLLAELEEIQRSFETYRAKARAVQEKLQTNLQDAALLRQHIQARRTTLENLEKQAAALDGEAHHRIQEALRSIHQQLDELHSQLGDEKKHPSIPPDAREKELITIRTALDTLASQLQERSRWMVAPRKAPAPRPATSPQPAPPSSAAPQPSAGGGMSTQPSALPPQASPAPRDDTHRPETSAPPVVAAPASGLPKQLPSSPPVMPVAGTAPTPPPNPATMAAPPFVPQGIAAAPPPETGSQASQSPIAPVPELPQAPPETRPAAPRERRTLTFMPTPEDLRVLAEFLDTQPHIVHFNFEPPQS</sequence>
<dbReference type="EMBL" id="JMCB01000003">
    <property type="protein sequence ID" value="KFE70254.1"/>
    <property type="molecule type" value="Genomic_DNA"/>
</dbReference>
<feature type="coiled-coil region" evidence="1">
    <location>
        <begin position="783"/>
        <end position="838"/>
    </location>
</feature>
<comment type="caution">
    <text evidence="3">The sequence shown here is derived from an EMBL/GenBank/DDBJ whole genome shotgun (WGS) entry which is preliminary data.</text>
</comment>
<gene>
    <name evidence="3" type="ORF">DB31_5296</name>
</gene>
<feature type="compositionally biased region" description="Pro residues" evidence="2">
    <location>
        <begin position="906"/>
        <end position="922"/>
    </location>
</feature>
<keyword evidence="1" id="KW-0175">Coiled coil</keyword>
<dbReference type="RefSeq" id="WP_052419814.1">
    <property type="nucleotide sequence ID" value="NZ_JMCB01000003.1"/>
</dbReference>
<dbReference type="AlphaFoldDB" id="A0A085WRE1"/>
<reference evidence="3 4" key="1">
    <citation type="submission" date="2014-04" db="EMBL/GenBank/DDBJ databases">
        <title>Genome assembly of Hyalangium minutum DSM 14724.</title>
        <authorList>
            <person name="Sharma G."/>
            <person name="Subramanian S."/>
        </authorList>
    </citation>
    <scope>NUCLEOTIDE SEQUENCE [LARGE SCALE GENOMIC DNA]</scope>
    <source>
        <strain evidence="3 4">DSM 14724</strain>
    </source>
</reference>
<feature type="region of interest" description="Disordered" evidence="2">
    <location>
        <begin position="902"/>
        <end position="1053"/>
    </location>
</feature>
<evidence type="ECO:0000313" key="4">
    <source>
        <dbReference type="Proteomes" id="UP000028725"/>
    </source>
</evidence>
<evidence type="ECO:0000256" key="2">
    <source>
        <dbReference type="SAM" id="MobiDB-lite"/>
    </source>
</evidence>
<dbReference type="STRING" id="394096.DB31_5296"/>
<accession>A0A085WRE1</accession>
<name>A0A085WRE1_9BACT</name>
<dbReference type="OrthoDB" id="9816738at2"/>
<evidence type="ECO:0000256" key="1">
    <source>
        <dbReference type="SAM" id="Coils"/>
    </source>
</evidence>
<proteinExistence type="predicted"/>